<sequence length="218" mass="25226">MKKLLPITIFSSMLFVTGNGIDGHAETSEDLPSAESILTSAAALYDGLDGVYYEVEKETTSEHQSEELLEKQWIYDNEHGFFRHSEITEDDDITFHLFTDLEDPDYIFETNDKKGDAERYENPFPENNDLALAGEQYEYLLENAELTFKGEEEVNGYETYHIEAAHDGIVSHYWFDQETFYEVKHSYNHPSAHYSSEVVDYELNPEFDESLFRPAKGQ</sequence>
<protein>
    <submittedName>
        <fullName evidence="1">Uncharacterized protein</fullName>
    </submittedName>
</protein>
<comment type="caution">
    <text evidence="1">The sequence shown here is derived from an EMBL/GenBank/DDBJ whole genome shotgun (WGS) entry which is preliminary data.</text>
</comment>
<dbReference type="OrthoDB" id="2887348at2"/>
<dbReference type="RefSeq" id="WP_104059928.1">
    <property type="nucleotide sequence ID" value="NZ_PREZ01000013.1"/>
</dbReference>
<dbReference type="Gene3D" id="2.50.20.10">
    <property type="entry name" value="Lipoprotein localisation LolA/LolB/LppX"/>
    <property type="match status" value="1"/>
</dbReference>
<proteinExistence type="predicted"/>
<keyword evidence="2" id="KW-1185">Reference proteome</keyword>
<organism evidence="1 2">
    <name type="scientific">Jeotgalibacillus proteolyticus</name>
    <dbReference type="NCBI Taxonomy" id="2082395"/>
    <lineage>
        <taxon>Bacteria</taxon>
        <taxon>Bacillati</taxon>
        <taxon>Bacillota</taxon>
        <taxon>Bacilli</taxon>
        <taxon>Bacillales</taxon>
        <taxon>Caryophanaceae</taxon>
        <taxon>Jeotgalibacillus</taxon>
    </lineage>
</organism>
<evidence type="ECO:0000313" key="1">
    <source>
        <dbReference type="EMBL" id="PPA68449.1"/>
    </source>
</evidence>
<reference evidence="1 2" key="1">
    <citation type="submission" date="2018-02" db="EMBL/GenBank/DDBJ databases">
        <title>Jeotgalibacillus proteolyticum sp. nov. a protease producing bacterium isolated from ocean sediments of Laizhou Bay.</title>
        <authorList>
            <person name="Li Y."/>
        </authorList>
    </citation>
    <scope>NUCLEOTIDE SEQUENCE [LARGE SCALE GENOMIC DNA]</scope>
    <source>
        <strain evidence="1 2">22-7</strain>
    </source>
</reference>
<dbReference type="EMBL" id="PREZ01000013">
    <property type="protein sequence ID" value="PPA68449.1"/>
    <property type="molecule type" value="Genomic_DNA"/>
</dbReference>
<gene>
    <name evidence="1" type="ORF">C4B60_21015</name>
</gene>
<name>A0A2S5G642_9BACL</name>
<dbReference type="AlphaFoldDB" id="A0A2S5G642"/>
<dbReference type="Proteomes" id="UP000239047">
    <property type="component" value="Unassembled WGS sequence"/>
</dbReference>
<evidence type="ECO:0000313" key="2">
    <source>
        <dbReference type="Proteomes" id="UP000239047"/>
    </source>
</evidence>
<accession>A0A2S5G642</accession>